<gene>
    <name evidence="3" type="ORF">RSO01_19000</name>
</gene>
<feature type="domain" description="Ketoreductase" evidence="2">
    <location>
        <begin position="6"/>
        <end position="170"/>
    </location>
</feature>
<keyword evidence="4" id="KW-1185">Reference proteome</keyword>
<dbReference type="GO" id="GO:0016616">
    <property type="term" value="F:oxidoreductase activity, acting on the CH-OH group of donors, NAD or NADP as acceptor"/>
    <property type="evidence" value="ECO:0007669"/>
    <property type="project" value="UniProtKB-ARBA"/>
</dbReference>
<dbReference type="InterPro" id="IPR036291">
    <property type="entry name" value="NAD(P)-bd_dom_sf"/>
</dbReference>
<name>A0A512N6X4_9HYPH</name>
<comment type="similarity">
    <text evidence="1">Belongs to the short-chain dehydrogenases/reductases (SDR) family.</text>
</comment>
<accession>A0A512N6X4</accession>
<evidence type="ECO:0000259" key="2">
    <source>
        <dbReference type="SMART" id="SM00822"/>
    </source>
</evidence>
<protein>
    <submittedName>
        <fullName evidence="3">Oxidoreductase</fullName>
    </submittedName>
</protein>
<dbReference type="FunFam" id="3.40.50.720:FF:000084">
    <property type="entry name" value="Short-chain dehydrogenase reductase"/>
    <property type="match status" value="1"/>
</dbReference>
<dbReference type="CDD" id="cd05233">
    <property type="entry name" value="SDR_c"/>
    <property type="match status" value="1"/>
</dbReference>
<sequence>MNDSSRIVVITGGGGGIGAACARAMARQGWHVVVCDIDKGRAEAVAREVGGTGRALDIADAAAVETLASSVEAEVGPCAGLIACAAHLENPHQPEEQSLEEWRRIVDVNVSGSFHTCRAFGGRMAKRGRGAIVTIASITALGSSPLVAYGPSKAALMTMTRNLAVAWGRRQVRVNCVAPGPTLTPAVLASHARGERDPAVMERATALGRLVQPDEVAAAVTFLMSDQASAITGVVLPVDAGVSVTGIWNLYGGVPA</sequence>
<dbReference type="SMART" id="SM00822">
    <property type="entry name" value="PKS_KR"/>
    <property type="match status" value="1"/>
</dbReference>
<dbReference type="EMBL" id="BKAJ01000032">
    <property type="protein sequence ID" value="GEP54734.1"/>
    <property type="molecule type" value="Genomic_DNA"/>
</dbReference>
<proteinExistence type="inferred from homology"/>
<dbReference type="PRINTS" id="PR00081">
    <property type="entry name" value="GDHRDH"/>
</dbReference>
<dbReference type="PROSITE" id="PS51257">
    <property type="entry name" value="PROKAR_LIPOPROTEIN"/>
    <property type="match status" value="1"/>
</dbReference>
<reference evidence="3 4" key="1">
    <citation type="submission" date="2019-07" db="EMBL/GenBank/DDBJ databases">
        <title>Whole genome shotgun sequence of Reyranella soli NBRC 108950.</title>
        <authorList>
            <person name="Hosoyama A."/>
            <person name="Uohara A."/>
            <person name="Ohji S."/>
            <person name="Ichikawa N."/>
        </authorList>
    </citation>
    <scope>NUCLEOTIDE SEQUENCE [LARGE SCALE GENOMIC DNA]</scope>
    <source>
        <strain evidence="3 4">NBRC 108950</strain>
    </source>
</reference>
<dbReference type="PANTHER" id="PTHR42760">
    <property type="entry name" value="SHORT-CHAIN DEHYDROGENASES/REDUCTASES FAMILY MEMBER"/>
    <property type="match status" value="1"/>
</dbReference>
<dbReference type="RefSeq" id="WP_281291436.1">
    <property type="nucleotide sequence ID" value="NZ_BKAJ01000032.1"/>
</dbReference>
<dbReference type="AlphaFoldDB" id="A0A512N6X4"/>
<dbReference type="Pfam" id="PF13561">
    <property type="entry name" value="adh_short_C2"/>
    <property type="match status" value="1"/>
</dbReference>
<dbReference type="Gene3D" id="3.40.50.720">
    <property type="entry name" value="NAD(P)-binding Rossmann-like Domain"/>
    <property type="match status" value="1"/>
</dbReference>
<comment type="caution">
    <text evidence="3">The sequence shown here is derived from an EMBL/GenBank/DDBJ whole genome shotgun (WGS) entry which is preliminary data.</text>
</comment>
<dbReference type="InterPro" id="IPR002347">
    <property type="entry name" value="SDR_fam"/>
</dbReference>
<dbReference type="GO" id="GO:0030497">
    <property type="term" value="P:fatty acid elongation"/>
    <property type="evidence" value="ECO:0007669"/>
    <property type="project" value="TreeGrafter"/>
</dbReference>
<dbReference type="SUPFAM" id="SSF51735">
    <property type="entry name" value="NAD(P)-binding Rossmann-fold domains"/>
    <property type="match status" value="1"/>
</dbReference>
<evidence type="ECO:0000313" key="4">
    <source>
        <dbReference type="Proteomes" id="UP000321058"/>
    </source>
</evidence>
<organism evidence="3 4">
    <name type="scientific">Reyranella soli</name>
    <dbReference type="NCBI Taxonomy" id="1230389"/>
    <lineage>
        <taxon>Bacteria</taxon>
        <taxon>Pseudomonadati</taxon>
        <taxon>Pseudomonadota</taxon>
        <taxon>Alphaproteobacteria</taxon>
        <taxon>Hyphomicrobiales</taxon>
        <taxon>Reyranellaceae</taxon>
        <taxon>Reyranella</taxon>
    </lineage>
</organism>
<evidence type="ECO:0000313" key="3">
    <source>
        <dbReference type="EMBL" id="GEP54734.1"/>
    </source>
</evidence>
<dbReference type="Proteomes" id="UP000321058">
    <property type="component" value="Unassembled WGS sequence"/>
</dbReference>
<dbReference type="InterPro" id="IPR057326">
    <property type="entry name" value="KR_dom"/>
</dbReference>
<dbReference type="PANTHER" id="PTHR42760:SF123">
    <property type="entry name" value="OXIDOREDUCTASE"/>
    <property type="match status" value="1"/>
</dbReference>
<evidence type="ECO:0000256" key="1">
    <source>
        <dbReference type="ARBA" id="ARBA00006484"/>
    </source>
</evidence>